<dbReference type="InterPro" id="IPR012445">
    <property type="entry name" value="ATG101"/>
</dbReference>
<dbReference type="AlphaFoldDB" id="A0AAX4H535"/>
<dbReference type="GO" id="GO:0019901">
    <property type="term" value="F:protein kinase binding"/>
    <property type="evidence" value="ECO:0007669"/>
    <property type="project" value="TreeGrafter"/>
</dbReference>
<dbReference type="PANTHER" id="PTHR13292:SF0">
    <property type="entry name" value="AUTOPHAGY-RELATED PROTEIN 101"/>
    <property type="match status" value="1"/>
</dbReference>
<evidence type="ECO:0000313" key="5">
    <source>
        <dbReference type="Proteomes" id="UP001338582"/>
    </source>
</evidence>
<reference evidence="4 5" key="1">
    <citation type="submission" date="2023-10" db="EMBL/GenBank/DDBJ databases">
        <title>Draft Genome Sequence of Candida saopaulonensis from a very Premature Infant with Sepsis.</title>
        <authorList>
            <person name="Ning Y."/>
            <person name="Dai R."/>
            <person name="Xiao M."/>
            <person name="Xu Y."/>
            <person name="Yan Q."/>
            <person name="Zhang L."/>
        </authorList>
    </citation>
    <scope>NUCLEOTIDE SEQUENCE [LARGE SCALE GENOMIC DNA]</scope>
    <source>
        <strain evidence="4 5">19XY460</strain>
    </source>
</reference>
<keyword evidence="5" id="KW-1185">Reference proteome</keyword>
<dbReference type="Proteomes" id="UP001338582">
    <property type="component" value="Chromosome 1"/>
</dbReference>
<dbReference type="EMBL" id="CP138894">
    <property type="protein sequence ID" value="WPK23097.1"/>
    <property type="molecule type" value="Genomic_DNA"/>
</dbReference>
<dbReference type="GeneID" id="88171391"/>
<gene>
    <name evidence="4" type="ORF">PUMCH_000322</name>
</gene>
<dbReference type="GO" id="GO:0000045">
    <property type="term" value="P:autophagosome assembly"/>
    <property type="evidence" value="ECO:0007669"/>
    <property type="project" value="TreeGrafter"/>
</dbReference>
<sequence length="174" mass="19515">MDIPYPMAAECPDIDSLIDHQIDLLIKQCFTSTQHPPTHTFGQVVVLFSHQDQLKTKKKTGWFGNVKEQASEDMVVWEKWTININCLPITGDIGNLPEGDGVMNNAERLLQLSAASFESNLLRILEIVDKHKSHVPPIVTLEVAPFPYTIAVTPSAKPPSEDETWGHLIKKMMD</sequence>
<evidence type="ECO:0000313" key="4">
    <source>
        <dbReference type="EMBL" id="WPK23097.1"/>
    </source>
</evidence>
<accession>A0AAX4H535</accession>
<evidence type="ECO:0000256" key="2">
    <source>
        <dbReference type="ARBA" id="ARBA00018874"/>
    </source>
</evidence>
<dbReference type="GO" id="GO:0000407">
    <property type="term" value="C:phagophore assembly site"/>
    <property type="evidence" value="ECO:0007669"/>
    <property type="project" value="TreeGrafter"/>
</dbReference>
<dbReference type="GO" id="GO:1990316">
    <property type="term" value="C:Atg1/ULK1 kinase complex"/>
    <property type="evidence" value="ECO:0007669"/>
    <property type="project" value="TreeGrafter"/>
</dbReference>
<evidence type="ECO:0000256" key="1">
    <source>
        <dbReference type="ARBA" id="ARBA00007130"/>
    </source>
</evidence>
<dbReference type="Pfam" id="PF07855">
    <property type="entry name" value="ATG101"/>
    <property type="match status" value="1"/>
</dbReference>
<dbReference type="PANTHER" id="PTHR13292">
    <property type="entry name" value="AUTOPHAGY-RELATED PROTEIN 101"/>
    <property type="match status" value="1"/>
</dbReference>
<keyword evidence="3" id="KW-0072">Autophagy</keyword>
<organism evidence="4 5">
    <name type="scientific">Australozyma saopauloensis</name>
    <dbReference type="NCBI Taxonomy" id="291208"/>
    <lineage>
        <taxon>Eukaryota</taxon>
        <taxon>Fungi</taxon>
        <taxon>Dikarya</taxon>
        <taxon>Ascomycota</taxon>
        <taxon>Saccharomycotina</taxon>
        <taxon>Pichiomycetes</taxon>
        <taxon>Metschnikowiaceae</taxon>
        <taxon>Australozyma</taxon>
    </lineage>
</organism>
<evidence type="ECO:0000256" key="3">
    <source>
        <dbReference type="ARBA" id="ARBA00023006"/>
    </source>
</evidence>
<proteinExistence type="inferred from homology"/>
<comment type="similarity">
    <text evidence="1">Belongs to the ATG101 family.</text>
</comment>
<protein>
    <recommendedName>
        <fullName evidence="2">Autophagy-related protein 101</fullName>
    </recommendedName>
</protein>
<dbReference type="RefSeq" id="XP_062875484.1">
    <property type="nucleotide sequence ID" value="XM_063019414.1"/>
</dbReference>
<name>A0AAX4H535_9ASCO</name>
<dbReference type="KEGG" id="asau:88171391"/>